<name>A0A655EA92_SALET</name>
<dbReference type="AlphaFoldDB" id="A0A655EA92"/>
<evidence type="ECO:0000313" key="1">
    <source>
        <dbReference type="EMBL" id="CNV10083.1"/>
    </source>
</evidence>
<dbReference type="Proteomes" id="UP000039541">
    <property type="component" value="Unassembled WGS sequence"/>
</dbReference>
<evidence type="ECO:0000313" key="2">
    <source>
        <dbReference type="Proteomes" id="UP000039541"/>
    </source>
</evidence>
<accession>A0A655EA92</accession>
<sequence length="114" mass="13251">MPYQTFKPARPWLEQSMEAVKAFILCFSKQLSQNGVAGVTTIAENIRRAGDIRVFRYFRDRIQTTGSDGFLDFIVLRIACCARIVRIRSYLIERQHHRHFTGRHNRNSSGCSCR</sequence>
<organism evidence="1 2">
    <name type="scientific">Salmonella enterica subsp. enterica serovar Bovismorbificans</name>
    <dbReference type="NCBI Taxonomy" id="58097"/>
    <lineage>
        <taxon>Bacteria</taxon>
        <taxon>Pseudomonadati</taxon>
        <taxon>Pseudomonadota</taxon>
        <taxon>Gammaproteobacteria</taxon>
        <taxon>Enterobacterales</taxon>
        <taxon>Enterobacteriaceae</taxon>
        <taxon>Salmonella</taxon>
    </lineage>
</organism>
<gene>
    <name evidence="1" type="ORF">ERS008202_04316</name>
</gene>
<proteinExistence type="predicted"/>
<reference evidence="1 2" key="1">
    <citation type="submission" date="2015-03" db="EMBL/GenBank/DDBJ databases">
        <authorList>
            <consortium name="Pathogen Informatics"/>
        </authorList>
    </citation>
    <scope>NUCLEOTIDE SEQUENCE [LARGE SCALE GENOMIC DNA]</scope>
    <source>
        <strain evidence="1 2">3476</strain>
    </source>
</reference>
<dbReference type="EMBL" id="CQPC01000085">
    <property type="protein sequence ID" value="CNV10083.1"/>
    <property type="molecule type" value="Genomic_DNA"/>
</dbReference>
<protein>
    <submittedName>
        <fullName evidence="1">Uncharacterized protein</fullName>
    </submittedName>
</protein>